<accession>A0A9P9FJI4</accession>
<name>A0A9P9FJI4_9HYPO</name>
<organism evidence="2 3">
    <name type="scientific">Dactylonectria estremocensis</name>
    <dbReference type="NCBI Taxonomy" id="1079267"/>
    <lineage>
        <taxon>Eukaryota</taxon>
        <taxon>Fungi</taxon>
        <taxon>Dikarya</taxon>
        <taxon>Ascomycota</taxon>
        <taxon>Pezizomycotina</taxon>
        <taxon>Sordariomycetes</taxon>
        <taxon>Hypocreomycetidae</taxon>
        <taxon>Hypocreales</taxon>
        <taxon>Nectriaceae</taxon>
        <taxon>Dactylonectria</taxon>
    </lineage>
</organism>
<keyword evidence="1" id="KW-0732">Signal</keyword>
<dbReference type="AlphaFoldDB" id="A0A9P9FJI4"/>
<comment type="caution">
    <text evidence="2">The sequence shown here is derived from an EMBL/GenBank/DDBJ whole genome shotgun (WGS) entry which is preliminary data.</text>
</comment>
<reference evidence="2" key="1">
    <citation type="journal article" date="2021" name="Nat. Commun.">
        <title>Genetic determinants of endophytism in the Arabidopsis root mycobiome.</title>
        <authorList>
            <person name="Mesny F."/>
            <person name="Miyauchi S."/>
            <person name="Thiergart T."/>
            <person name="Pickel B."/>
            <person name="Atanasova L."/>
            <person name="Karlsson M."/>
            <person name="Huettel B."/>
            <person name="Barry K.W."/>
            <person name="Haridas S."/>
            <person name="Chen C."/>
            <person name="Bauer D."/>
            <person name="Andreopoulos W."/>
            <person name="Pangilinan J."/>
            <person name="LaButti K."/>
            <person name="Riley R."/>
            <person name="Lipzen A."/>
            <person name="Clum A."/>
            <person name="Drula E."/>
            <person name="Henrissat B."/>
            <person name="Kohler A."/>
            <person name="Grigoriev I.V."/>
            <person name="Martin F.M."/>
            <person name="Hacquard S."/>
        </authorList>
    </citation>
    <scope>NUCLEOTIDE SEQUENCE</scope>
    <source>
        <strain evidence="2">MPI-CAGE-AT-0021</strain>
    </source>
</reference>
<protein>
    <recommendedName>
        <fullName evidence="4">Secreted protein</fullName>
    </recommendedName>
</protein>
<evidence type="ECO:0000256" key="1">
    <source>
        <dbReference type="SAM" id="SignalP"/>
    </source>
</evidence>
<proteinExistence type="predicted"/>
<evidence type="ECO:0000313" key="2">
    <source>
        <dbReference type="EMBL" id="KAH7162230.1"/>
    </source>
</evidence>
<gene>
    <name evidence="2" type="ORF">B0J13DRAFT_535443</name>
</gene>
<feature type="chain" id="PRO_5040327489" description="Secreted protein" evidence="1">
    <location>
        <begin position="29"/>
        <end position="93"/>
    </location>
</feature>
<dbReference type="EMBL" id="JAGMUU010000001">
    <property type="protein sequence ID" value="KAH7162230.1"/>
    <property type="molecule type" value="Genomic_DNA"/>
</dbReference>
<feature type="signal peptide" evidence="1">
    <location>
        <begin position="1"/>
        <end position="28"/>
    </location>
</feature>
<keyword evidence="3" id="KW-1185">Reference proteome</keyword>
<dbReference type="Proteomes" id="UP000717696">
    <property type="component" value="Unassembled WGS sequence"/>
</dbReference>
<sequence length="93" mass="10771">MFFCHGPCFHFLFMPFLRLVCLVSDPEARSDAIGYMWLNECRICSSLEMLWKLDGTVTSQPPIINRFRHQTLGVSLCFELAQVSLPRRDDPSM</sequence>
<evidence type="ECO:0008006" key="4">
    <source>
        <dbReference type="Google" id="ProtNLM"/>
    </source>
</evidence>
<evidence type="ECO:0000313" key="3">
    <source>
        <dbReference type="Proteomes" id="UP000717696"/>
    </source>
</evidence>